<proteinExistence type="predicted"/>
<feature type="transmembrane region" description="Helical" evidence="8">
    <location>
        <begin position="206"/>
        <end position="226"/>
    </location>
</feature>
<dbReference type="AlphaFoldDB" id="A0A839R0P7"/>
<dbReference type="PROSITE" id="PS50850">
    <property type="entry name" value="MFS"/>
    <property type="match status" value="1"/>
</dbReference>
<evidence type="ECO:0000256" key="2">
    <source>
        <dbReference type="ARBA" id="ARBA00022448"/>
    </source>
</evidence>
<evidence type="ECO:0000256" key="1">
    <source>
        <dbReference type="ARBA" id="ARBA00004651"/>
    </source>
</evidence>
<name>A0A839R0P7_9MICO</name>
<feature type="transmembrane region" description="Helical" evidence="8">
    <location>
        <begin position="84"/>
        <end position="103"/>
    </location>
</feature>
<keyword evidence="6 8" id="KW-1133">Transmembrane helix</keyword>
<feature type="transmembrane region" description="Helical" evidence="8">
    <location>
        <begin position="273"/>
        <end position="292"/>
    </location>
</feature>
<feature type="transmembrane region" description="Helical" evidence="8">
    <location>
        <begin position="238"/>
        <end position="261"/>
    </location>
</feature>
<evidence type="ECO:0000256" key="5">
    <source>
        <dbReference type="ARBA" id="ARBA00022847"/>
    </source>
</evidence>
<dbReference type="SUPFAM" id="SSF103473">
    <property type="entry name" value="MFS general substrate transporter"/>
    <property type="match status" value="1"/>
</dbReference>
<dbReference type="GO" id="GO:0005886">
    <property type="term" value="C:plasma membrane"/>
    <property type="evidence" value="ECO:0007669"/>
    <property type="project" value="UniProtKB-SubCell"/>
</dbReference>
<protein>
    <submittedName>
        <fullName evidence="10">MHS family proline/betaine transporter-like MFS transporter</fullName>
    </submittedName>
</protein>
<dbReference type="InterPro" id="IPR036259">
    <property type="entry name" value="MFS_trans_sf"/>
</dbReference>
<organism evidence="10 11">
    <name type="scientific">Helcobacillus massiliensis</name>
    <dbReference type="NCBI Taxonomy" id="521392"/>
    <lineage>
        <taxon>Bacteria</taxon>
        <taxon>Bacillati</taxon>
        <taxon>Actinomycetota</taxon>
        <taxon>Actinomycetes</taxon>
        <taxon>Micrococcales</taxon>
        <taxon>Dermabacteraceae</taxon>
        <taxon>Helcobacillus</taxon>
    </lineage>
</organism>
<dbReference type="InterPro" id="IPR051084">
    <property type="entry name" value="H+-coupled_symporters"/>
</dbReference>
<keyword evidence="5" id="KW-0769">Symport</keyword>
<evidence type="ECO:0000256" key="3">
    <source>
        <dbReference type="ARBA" id="ARBA00022475"/>
    </source>
</evidence>
<reference evidence="10 11" key="1">
    <citation type="submission" date="2020-08" db="EMBL/GenBank/DDBJ databases">
        <title>Sequencing the genomes of 1000 actinobacteria strains.</title>
        <authorList>
            <person name="Klenk H.-P."/>
        </authorList>
    </citation>
    <scope>NUCLEOTIDE SEQUENCE [LARGE SCALE GENOMIC DNA]</scope>
    <source>
        <strain evidence="10 11">DSM 23040</strain>
    </source>
</reference>
<keyword evidence="4 8" id="KW-0812">Transmembrane</keyword>
<dbReference type="PANTHER" id="PTHR43528">
    <property type="entry name" value="ALPHA-KETOGLUTARATE PERMEASE"/>
    <property type="match status" value="1"/>
</dbReference>
<accession>A0A839R0P7</accession>
<evidence type="ECO:0000256" key="7">
    <source>
        <dbReference type="ARBA" id="ARBA00023136"/>
    </source>
</evidence>
<sequence>MLPAYATIGIWAPILLTVARCAQGLSAGGEYAGAAAYVIEHAPDDRRARYGSAMPAATFGSFAAAATITWILTELFGQQGMQDWAWRVPFLIAAPLGLVAFFIRQKLDETPEFQKAQAERDSAEAEQPSIRSVVRREWRAMAVLAGYISITGLSFYMFSTYMTTFLQQVVGMSSDTVLLSNVLALVFATALAPVIGIICDGVGRRPIMYASALLLGGLAIPAYLLAQNGTLVTALSSQILLALGAVSANVVTAVLLSEAFATTSRYTASAITYNVAYAIFGGTAPYVATYLVDRTGSAISPAVYLTVICALGLIAIRLMPETSGRPLAEQLTMTGDIPVVAADETTDDSAPHH</sequence>
<evidence type="ECO:0000256" key="8">
    <source>
        <dbReference type="SAM" id="Phobius"/>
    </source>
</evidence>
<dbReference type="Pfam" id="PF07690">
    <property type="entry name" value="MFS_1"/>
    <property type="match status" value="1"/>
</dbReference>
<dbReference type="InterPro" id="IPR011701">
    <property type="entry name" value="MFS"/>
</dbReference>
<dbReference type="Gene3D" id="1.20.1250.20">
    <property type="entry name" value="MFS general substrate transporter like domains"/>
    <property type="match status" value="2"/>
</dbReference>
<feature type="transmembrane region" description="Helical" evidence="8">
    <location>
        <begin position="140"/>
        <end position="158"/>
    </location>
</feature>
<comment type="subcellular location">
    <subcellularLocation>
        <location evidence="1">Cell membrane</location>
        <topology evidence="1">Multi-pass membrane protein</topology>
    </subcellularLocation>
</comment>
<feature type="transmembrane region" description="Helical" evidence="8">
    <location>
        <begin position="298"/>
        <end position="316"/>
    </location>
</feature>
<feature type="transmembrane region" description="Helical" evidence="8">
    <location>
        <begin position="53"/>
        <end position="72"/>
    </location>
</feature>
<evidence type="ECO:0000256" key="6">
    <source>
        <dbReference type="ARBA" id="ARBA00022989"/>
    </source>
</evidence>
<gene>
    <name evidence="10" type="ORF">FHX50_002164</name>
</gene>
<feature type="domain" description="Major facilitator superfamily (MFS) profile" evidence="9">
    <location>
        <begin position="1"/>
        <end position="324"/>
    </location>
</feature>
<evidence type="ECO:0000259" key="9">
    <source>
        <dbReference type="PROSITE" id="PS50850"/>
    </source>
</evidence>
<dbReference type="PANTHER" id="PTHR43528:SF1">
    <property type="entry name" value="ALPHA-KETOGLUTARATE PERMEASE"/>
    <property type="match status" value="1"/>
</dbReference>
<feature type="transmembrane region" description="Helical" evidence="8">
    <location>
        <begin position="178"/>
        <end position="199"/>
    </location>
</feature>
<comment type="caution">
    <text evidence="10">The sequence shown here is derived from an EMBL/GenBank/DDBJ whole genome shotgun (WGS) entry which is preliminary data.</text>
</comment>
<evidence type="ECO:0000256" key="4">
    <source>
        <dbReference type="ARBA" id="ARBA00022692"/>
    </source>
</evidence>
<evidence type="ECO:0000313" key="10">
    <source>
        <dbReference type="EMBL" id="MBB3023861.1"/>
    </source>
</evidence>
<dbReference type="InterPro" id="IPR020846">
    <property type="entry name" value="MFS_dom"/>
</dbReference>
<keyword evidence="2" id="KW-0813">Transport</keyword>
<keyword evidence="3" id="KW-1003">Cell membrane</keyword>
<dbReference type="Proteomes" id="UP000568050">
    <property type="component" value="Unassembled WGS sequence"/>
</dbReference>
<dbReference type="EMBL" id="JACHWP010000015">
    <property type="protein sequence ID" value="MBB3023861.1"/>
    <property type="molecule type" value="Genomic_DNA"/>
</dbReference>
<evidence type="ECO:0000313" key="11">
    <source>
        <dbReference type="Proteomes" id="UP000568050"/>
    </source>
</evidence>
<keyword evidence="11" id="KW-1185">Reference proteome</keyword>
<keyword evidence="7 8" id="KW-0472">Membrane</keyword>
<dbReference type="GO" id="GO:0015293">
    <property type="term" value="F:symporter activity"/>
    <property type="evidence" value="ECO:0007669"/>
    <property type="project" value="UniProtKB-KW"/>
</dbReference>